<gene>
    <name evidence="3" type="ORF">NSJP_0937</name>
</gene>
<accession>A0A1W1I2L1</accession>
<feature type="transmembrane region" description="Helical" evidence="1">
    <location>
        <begin position="52"/>
        <end position="74"/>
    </location>
</feature>
<dbReference type="PANTHER" id="PTHR30373:SF8">
    <property type="entry name" value="BLL7265 PROTEIN"/>
    <property type="match status" value="1"/>
</dbReference>
<evidence type="ECO:0000256" key="1">
    <source>
        <dbReference type="SAM" id="Phobius"/>
    </source>
</evidence>
<keyword evidence="1" id="KW-0812">Transmembrane</keyword>
<reference evidence="3 4" key="1">
    <citation type="submission" date="2017-03" db="EMBL/GenBank/DDBJ databases">
        <authorList>
            <person name="Afonso C.L."/>
            <person name="Miller P.J."/>
            <person name="Scott M.A."/>
            <person name="Spackman E."/>
            <person name="Goraichik I."/>
            <person name="Dimitrov K.M."/>
            <person name="Suarez D.L."/>
            <person name="Swayne D.E."/>
        </authorList>
    </citation>
    <scope>NUCLEOTIDE SEQUENCE [LARGE SCALE GENOMIC DNA]</scope>
    <source>
        <strain evidence="3">Genome sequencing of Nitrospira japonica strain NJ11</strain>
    </source>
</reference>
<dbReference type="Proteomes" id="UP000192042">
    <property type="component" value="Chromosome I"/>
</dbReference>
<dbReference type="KEGG" id="nja:NSJP_0937"/>
<dbReference type="EMBL" id="LT828648">
    <property type="protein sequence ID" value="SLM47109.1"/>
    <property type="molecule type" value="Genomic_DNA"/>
</dbReference>
<feature type="transmembrane region" description="Helical" evidence="1">
    <location>
        <begin position="80"/>
        <end position="107"/>
    </location>
</feature>
<proteinExistence type="predicted"/>
<name>A0A1W1I2L1_9BACT</name>
<keyword evidence="1" id="KW-0472">Membrane</keyword>
<evidence type="ECO:0000259" key="2">
    <source>
        <dbReference type="Pfam" id="PF04536"/>
    </source>
</evidence>
<dbReference type="Gene3D" id="3.10.310.50">
    <property type="match status" value="1"/>
</dbReference>
<keyword evidence="1" id="KW-1133">Transmembrane helix</keyword>
<evidence type="ECO:0000313" key="4">
    <source>
        <dbReference type="Proteomes" id="UP000192042"/>
    </source>
</evidence>
<feature type="domain" description="TPM" evidence="2">
    <location>
        <begin position="114"/>
        <end position="194"/>
    </location>
</feature>
<evidence type="ECO:0000313" key="3">
    <source>
        <dbReference type="EMBL" id="SLM47109.1"/>
    </source>
</evidence>
<dbReference type="RefSeq" id="WP_172834152.1">
    <property type="nucleotide sequence ID" value="NZ_LT828648.1"/>
</dbReference>
<dbReference type="STRING" id="1325564.NSJP_0937"/>
<sequence>MAIGDSRVLKPEERERIGEAVRTAERRTRAEIVPMIVSRSGVYRDATHRAGLILALFTLTALLMSEAAWLPWSWDGENAAWLVLCTVAAYAAGAWSGTFAPIVRLITSRERMRQKVRLRAERAFAQHGIFQTRERTGILLMLSVLEREVYVLADKELIRLVSSGQWDEVVRSVIEGVRAGDMAVALCAGVSRCGEILAVACPATSGDNPNEIPDRVIDES</sequence>
<keyword evidence="4" id="KW-1185">Reference proteome</keyword>
<dbReference type="Pfam" id="PF04536">
    <property type="entry name" value="TPM_phosphatase"/>
    <property type="match status" value="1"/>
</dbReference>
<organism evidence="3 4">
    <name type="scientific">Nitrospira japonica</name>
    <dbReference type="NCBI Taxonomy" id="1325564"/>
    <lineage>
        <taxon>Bacteria</taxon>
        <taxon>Pseudomonadati</taxon>
        <taxon>Nitrospirota</taxon>
        <taxon>Nitrospiria</taxon>
        <taxon>Nitrospirales</taxon>
        <taxon>Nitrospiraceae</taxon>
        <taxon>Nitrospira</taxon>
    </lineage>
</organism>
<dbReference type="InterPro" id="IPR007621">
    <property type="entry name" value="TPM_dom"/>
</dbReference>
<dbReference type="PANTHER" id="PTHR30373">
    <property type="entry name" value="UPF0603 PROTEIN YGCG"/>
    <property type="match status" value="1"/>
</dbReference>
<dbReference type="AlphaFoldDB" id="A0A1W1I2L1"/>
<protein>
    <recommendedName>
        <fullName evidence="2">TPM domain-containing protein</fullName>
    </recommendedName>
</protein>